<evidence type="ECO:0000259" key="1">
    <source>
        <dbReference type="PROSITE" id="PS51819"/>
    </source>
</evidence>
<evidence type="ECO:0000313" key="3">
    <source>
        <dbReference type="Proteomes" id="UP000467840"/>
    </source>
</evidence>
<dbReference type="InterPro" id="IPR029068">
    <property type="entry name" value="Glyas_Bleomycin-R_OHBP_Dase"/>
</dbReference>
<dbReference type="InterPro" id="IPR037523">
    <property type="entry name" value="VOC_core"/>
</dbReference>
<dbReference type="AlphaFoldDB" id="A0A6A6K8U3"/>
<dbReference type="Gene3D" id="3.10.180.10">
    <property type="entry name" value="2,3-Dihydroxybiphenyl 1,2-Dioxygenase, domain 1"/>
    <property type="match status" value="1"/>
</dbReference>
<accession>A0A6A6K8U3</accession>
<feature type="domain" description="VOC" evidence="1">
    <location>
        <begin position="23"/>
        <end position="163"/>
    </location>
</feature>
<dbReference type="PANTHER" id="PTHR34109:SF1">
    <property type="entry name" value="VOC DOMAIN-CONTAINING PROTEIN"/>
    <property type="match status" value="1"/>
</dbReference>
<comment type="caution">
    <text evidence="2">The sequence shown here is derived from an EMBL/GenBank/DDBJ whole genome shotgun (WGS) entry which is preliminary data.</text>
</comment>
<dbReference type="PROSITE" id="PS51819">
    <property type="entry name" value="VOC"/>
    <property type="match status" value="1"/>
</dbReference>
<keyword evidence="3" id="KW-1185">Reference proteome</keyword>
<name>A0A6A6K8U3_HEVBR</name>
<dbReference type="EMBL" id="JAAGAX010000018">
    <property type="protein sequence ID" value="KAF2284593.1"/>
    <property type="molecule type" value="Genomic_DNA"/>
</dbReference>
<dbReference type="InterPro" id="IPR054576">
    <property type="entry name" value="At5g48480-like_N"/>
</dbReference>
<dbReference type="SUPFAM" id="SSF54593">
    <property type="entry name" value="Glyoxalase/Bleomycin resistance protein/Dihydroxybiphenyl dioxygenase"/>
    <property type="match status" value="1"/>
</dbReference>
<protein>
    <recommendedName>
        <fullName evidence="1">VOC domain-containing protein</fullName>
    </recommendedName>
</protein>
<dbReference type="PANTHER" id="PTHR34109">
    <property type="entry name" value="BNAUNNG04460D PROTEIN-RELATED"/>
    <property type="match status" value="1"/>
</dbReference>
<dbReference type="Pfam" id="PF22656">
    <property type="entry name" value="At5g48480-like_N"/>
    <property type="match status" value="1"/>
</dbReference>
<gene>
    <name evidence="2" type="ORF">GH714_027393</name>
</gene>
<evidence type="ECO:0000313" key="2">
    <source>
        <dbReference type="EMBL" id="KAF2284593.1"/>
    </source>
</evidence>
<dbReference type="InterPro" id="IPR054575">
    <property type="entry name" value="At5g48480-like_C"/>
</dbReference>
<reference evidence="2 3" key="1">
    <citation type="journal article" date="2020" name="Mol. Plant">
        <title>The Chromosome-Based Rubber Tree Genome Provides New Insights into Spurge Genome Evolution and Rubber Biosynthesis.</title>
        <authorList>
            <person name="Liu J."/>
            <person name="Shi C."/>
            <person name="Shi C.C."/>
            <person name="Li W."/>
            <person name="Zhang Q.J."/>
            <person name="Zhang Y."/>
            <person name="Li K."/>
            <person name="Lu H.F."/>
            <person name="Shi C."/>
            <person name="Zhu S.T."/>
            <person name="Xiao Z.Y."/>
            <person name="Nan H."/>
            <person name="Yue Y."/>
            <person name="Zhu X.G."/>
            <person name="Wu Y."/>
            <person name="Hong X.N."/>
            <person name="Fan G.Y."/>
            <person name="Tong Y."/>
            <person name="Zhang D."/>
            <person name="Mao C.L."/>
            <person name="Liu Y.L."/>
            <person name="Hao S.J."/>
            <person name="Liu W.Q."/>
            <person name="Lv M.Q."/>
            <person name="Zhang H.B."/>
            <person name="Liu Y."/>
            <person name="Hu-Tang G.R."/>
            <person name="Wang J.P."/>
            <person name="Wang J.H."/>
            <person name="Sun Y.H."/>
            <person name="Ni S.B."/>
            <person name="Chen W.B."/>
            <person name="Zhang X.C."/>
            <person name="Jiao Y.N."/>
            <person name="Eichler E.E."/>
            <person name="Li G.H."/>
            <person name="Liu X."/>
            <person name="Gao L.Z."/>
        </authorList>
    </citation>
    <scope>NUCLEOTIDE SEQUENCE [LARGE SCALE GENOMIC DNA]</scope>
    <source>
        <strain evidence="3">cv. GT1</strain>
        <tissue evidence="2">Leaf</tissue>
    </source>
</reference>
<proteinExistence type="predicted"/>
<dbReference type="Pfam" id="PF22650">
    <property type="entry name" value="At5g48480-like_C"/>
    <property type="match status" value="1"/>
</dbReference>
<organism evidence="2 3">
    <name type="scientific">Hevea brasiliensis</name>
    <name type="common">Para rubber tree</name>
    <name type="synonym">Siphonia brasiliensis</name>
    <dbReference type="NCBI Taxonomy" id="3981"/>
    <lineage>
        <taxon>Eukaryota</taxon>
        <taxon>Viridiplantae</taxon>
        <taxon>Streptophyta</taxon>
        <taxon>Embryophyta</taxon>
        <taxon>Tracheophyta</taxon>
        <taxon>Spermatophyta</taxon>
        <taxon>Magnoliopsida</taxon>
        <taxon>eudicotyledons</taxon>
        <taxon>Gunneridae</taxon>
        <taxon>Pentapetalae</taxon>
        <taxon>rosids</taxon>
        <taxon>fabids</taxon>
        <taxon>Malpighiales</taxon>
        <taxon>Euphorbiaceae</taxon>
        <taxon>Crotonoideae</taxon>
        <taxon>Micrandreae</taxon>
        <taxon>Hevea</taxon>
    </lineage>
</organism>
<dbReference type="Proteomes" id="UP000467840">
    <property type="component" value="Chromosome 12"/>
</dbReference>
<sequence>MAQQETQNGDSIKADAEITFTAVKLQVLVEAPKANDAVQFYKAAFGAVETGRTTQPKRKAEQELPHIISAQLQLAGSTIIVSDSLMTLHRMPSLSLTRVVKTGGTGITVCLETEDAEAAISKAVAAGAVAEGEILEGDGACCGAGRVGKVKDPYGLVWVISSPAKKSNTDVEA</sequence>